<keyword evidence="3" id="KW-0326">Glycosidase</keyword>
<name>A0A6A1VC91_9ROSI</name>
<reference evidence="5 6" key="1">
    <citation type="journal article" date="2019" name="Plant Biotechnol. J.">
        <title>The red bayberry genome and genetic basis of sex determination.</title>
        <authorList>
            <person name="Jia H.M."/>
            <person name="Jia H.J."/>
            <person name="Cai Q.L."/>
            <person name="Wang Y."/>
            <person name="Zhao H.B."/>
            <person name="Yang W.F."/>
            <person name="Wang G.Y."/>
            <person name="Li Y.H."/>
            <person name="Zhan D.L."/>
            <person name="Shen Y.T."/>
            <person name="Niu Q.F."/>
            <person name="Chang L."/>
            <person name="Qiu J."/>
            <person name="Zhao L."/>
            <person name="Xie H.B."/>
            <person name="Fu W.Y."/>
            <person name="Jin J."/>
            <person name="Li X.W."/>
            <person name="Jiao Y."/>
            <person name="Zhou C.C."/>
            <person name="Tu T."/>
            <person name="Chai C.Y."/>
            <person name="Gao J.L."/>
            <person name="Fan L.J."/>
            <person name="van de Weg E."/>
            <person name="Wang J.Y."/>
            <person name="Gao Z.S."/>
        </authorList>
    </citation>
    <scope>NUCLEOTIDE SEQUENCE [LARGE SCALE GENOMIC DNA]</scope>
    <source>
        <tissue evidence="5">Leaves</tissue>
    </source>
</reference>
<evidence type="ECO:0000313" key="5">
    <source>
        <dbReference type="EMBL" id="KAB1210363.1"/>
    </source>
</evidence>
<comment type="similarity">
    <text evidence="1 4">Belongs to the glycosyl hydrolase 1 family.</text>
</comment>
<proteinExistence type="inferred from homology"/>
<dbReference type="SUPFAM" id="SSF51445">
    <property type="entry name" value="(Trans)glycosidases"/>
    <property type="match status" value="1"/>
</dbReference>
<dbReference type="Proteomes" id="UP000516437">
    <property type="component" value="Chromosome 6"/>
</dbReference>
<gene>
    <name evidence="5" type="ORF">CJ030_MR6G013855</name>
</gene>
<dbReference type="PANTHER" id="PTHR10353">
    <property type="entry name" value="GLYCOSYL HYDROLASE"/>
    <property type="match status" value="1"/>
</dbReference>
<keyword evidence="2" id="KW-0378">Hydrolase</keyword>
<dbReference type="InterPro" id="IPR017853">
    <property type="entry name" value="GH"/>
</dbReference>
<evidence type="ECO:0000256" key="3">
    <source>
        <dbReference type="ARBA" id="ARBA00023295"/>
    </source>
</evidence>
<keyword evidence="6" id="KW-1185">Reference proteome</keyword>
<dbReference type="Pfam" id="PF00232">
    <property type="entry name" value="Glyco_hydro_1"/>
    <property type="match status" value="1"/>
</dbReference>
<dbReference type="AlphaFoldDB" id="A0A6A1VC91"/>
<dbReference type="OrthoDB" id="65569at2759"/>
<sequence length="110" mass="12541">MNSKSTRDDFRDYYEVCFKEFADRVKYWMTLNVPTSYSVSGYVFGSSPPGRCLDRQNLNCIDGDSGTEPYLVILHQLLAHAAAVKLYKHKFQGRQKITIGISLETGWVVP</sequence>
<protein>
    <submittedName>
        <fullName evidence="5">Beta-glucosidase 24</fullName>
    </submittedName>
</protein>
<dbReference type="GO" id="GO:0005975">
    <property type="term" value="P:carbohydrate metabolic process"/>
    <property type="evidence" value="ECO:0007669"/>
    <property type="project" value="InterPro"/>
</dbReference>
<accession>A0A6A1VC91</accession>
<dbReference type="GO" id="GO:0008422">
    <property type="term" value="F:beta-glucosidase activity"/>
    <property type="evidence" value="ECO:0007669"/>
    <property type="project" value="TreeGrafter"/>
</dbReference>
<dbReference type="Gene3D" id="3.20.20.80">
    <property type="entry name" value="Glycosidases"/>
    <property type="match status" value="1"/>
</dbReference>
<evidence type="ECO:0000256" key="4">
    <source>
        <dbReference type="RuleBase" id="RU003690"/>
    </source>
</evidence>
<dbReference type="EMBL" id="RXIC02000024">
    <property type="protein sequence ID" value="KAB1210363.1"/>
    <property type="molecule type" value="Genomic_DNA"/>
</dbReference>
<dbReference type="PANTHER" id="PTHR10353:SF137">
    <property type="entry name" value="MYROSINASE 3-RELATED"/>
    <property type="match status" value="1"/>
</dbReference>
<evidence type="ECO:0000256" key="2">
    <source>
        <dbReference type="ARBA" id="ARBA00022801"/>
    </source>
</evidence>
<comment type="caution">
    <text evidence="5">The sequence shown here is derived from an EMBL/GenBank/DDBJ whole genome shotgun (WGS) entry which is preliminary data.</text>
</comment>
<organism evidence="5 6">
    <name type="scientific">Morella rubra</name>
    <name type="common">Chinese bayberry</name>
    <dbReference type="NCBI Taxonomy" id="262757"/>
    <lineage>
        <taxon>Eukaryota</taxon>
        <taxon>Viridiplantae</taxon>
        <taxon>Streptophyta</taxon>
        <taxon>Embryophyta</taxon>
        <taxon>Tracheophyta</taxon>
        <taxon>Spermatophyta</taxon>
        <taxon>Magnoliopsida</taxon>
        <taxon>eudicotyledons</taxon>
        <taxon>Gunneridae</taxon>
        <taxon>Pentapetalae</taxon>
        <taxon>rosids</taxon>
        <taxon>fabids</taxon>
        <taxon>Fagales</taxon>
        <taxon>Myricaceae</taxon>
        <taxon>Morella</taxon>
    </lineage>
</organism>
<evidence type="ECO:0000256" key="1">
    <source>
        <dbReference type="ARBA" id="ARBA00010838"/>
    </source>
</evidence>
<evidence type="ECO:0000313" key="6">
    <source>
        <dbReference type="Proteomes" id="UP000516437"/>
    </source>
</evidence>
<dbReference type="InterPro" id="IPR001360">
    <property type="entry name" value="Glyco_hydro_1"/>
</dbReference>